<feature type="chain" id="PRO_5046691439" description="Autotransporter domain-containing protein" evidence="2">
    <location>
        <begin position="23"/>
        <end position="421"/>
    </location>
</feature>
<dbReference type="Pfam" id="PF03797">
    <property type="entry name" value="Autotransporter"/>
    <property type="match status" value="1"/>
</dbReference>
<dbReference type="InterPro" id="IPR005546">
    <property type="entry name" value="Autotransporte_beta"/>
</dbReference>
<dbReference type="SUPFAM" id="SSF103515">
    <property type="entry name" value="Autotransporter"/>
    <property type="match status" value="1"/>
</dbReference>
<accession>A0ABM8Q648</accession>
<sequence>MKISKIACMAILVSSINVGAFASVGNLMNIYRELTSLKAHDYQGRLKVVDKYLKEIANSSPEDLQHSYVSKNVSEILSTNLELNYKRLMEDTTISKEEKERLSKNLINNVNSFMESGKALSNHTNKIKSNLENTENKASELGFHEKKSDTPTQLDEKLTPGNQDNNTNPTTPEKPSEDKKTEDPKNTSSNKFYNAMSKVKGNEYVDAIMALPEAKRMSVVSEIERSVSSTATMLSRPLNIDIIRFSSTLNTNTRLAKLSNPYNDEFALTYAVSNLSSEKFADGGDTLSGVVKAYTDRFNTDNNLWANVIGAKGKIKNEADAKLYGFSIGYDKAFDDSILGAFATYAKSKSDATNVELKSDNYEFGVYARKYIGANEIDTKIAVGTVRNKLDRASNKSKFDSKFADISLDYGYVFDISNDMF</sequence>
<organism evidence="4 5">
    <name type="scientific">Campylobacter suis</name>
    <dbReference type="NCBI Taxonomy" id="2790657"/>
    <lineage>
        <taxon>Bacteria</taxon>
        <taxon>Pseudomonadati</taxon>
        <taxon>Campylobacterota</taxon>
        <taxon>Epsilonproteobacteria</taxon>
        <taxon>Campylobacterales</taxon>
        <taxon>Campylobacteraceae</taxon>
        <taxon>Campylobacter</taxon>
    </lineage>
</organism>
<gene>
    <name evidence="4" type="ORF">LMG8286_01279</name>
</gene>
<dbReference type="EMBL" id="CAJHOE010000003">
    <property type="protein sequence ID" value="CAD7288384.1"/>
    <property type="molecule type" value="Genomic_DNA"/>
</dbReference>
<evidence type="ECO:0000259" key="3">
    <source>
        <dbReference type="PROSITE" id="PS51208"/>
    </source>
</evidence>
<dbReference type="PROSITE" id="PS51208">
    <property type="entry name" value="AUTOTRANSPORTER"/>
    <property type="match status" value="1"/>
</dbReference>
<comment type="caution">
    <text evidence="4">The sequence shown here is derived from an EMBL/GenBank/DDBJ whole genome shotgun (WGS) entry which is preliminary data.</text>
</comment>
<evidence type="ECO:0000256" key="2">
    <source>
        <dbReference type="SAM" id="SignalP"/>
    </source>
</evidence>
<feature type="region of interest" description="Disordered" evidence="1">
    <location>
        <begin position="139"/>
        <end position="194"/>
    </location>
</feature>
<protein>
    <recommendedName>
        <fullName evidence="3">Autotransporter domain-containing protein</fullName>
    </recommendedName>
</protein>
<feature type="signal peptide" evidence="2">
    <location>
        <begin position="1"/>
        <end position="22"/>
    </location>
</feature>
<keyword evidence="5" id="KW-1185">Reference proteome</keyword>
<dbReference type="Proteomes" id="UP000789359">
    <property type="component" value="Unassembled WGS sequence"/>
</dbReference>
<dbReference type="Gene3D" id="2.40.128.130">
    <property type="entry name" value="Autotransporter beta-domain"/>
    <property type="match status" value="1"/>
</dbReference>
<reference evidence="4 5" key="1">
    <citation type="submission" date="2020-11" db="EMBL/GenBank/DDBJ databases">
        <authorList>
            <person name="Peeters C."/>
        </authorList>
    </citation>
    <scope>NUCLEOTIDE SEQUENCE [LARGE SCALE GENOMIC DNA]</scope>
    <source>
        <strain evidence="4 5">LMG 8286</strain>
    </source>
</reference>
<proteinExistence type="predicted"/>
<evidence type="ECO:0000313" key="5">
    <source>
        <dbReference type="Proteomes" id="UP000789359"/>
    </source>
</evidence>
<feature type="domain" description="Autotransporter" evidence="3">
    <location>
        <begin position="297"/>
        <end position="421"/>
    </location>
</feature>
<name>A0ABM8Q648_9BACT</name>
<evidence type="ECO:0000256" key="1">
    <source>
        <dbReference type="SAM" id="MobiDB-lite"/>
    </source>
</evidence>
<feature type="compositionally biased region" description="Basic and acidic residues" evidence="1">
    <location>
        <begin position="174"/>
        <end position="185"/>
    </location>
</feature>
<keyword evidence="2" id="KW-0732">Signal</keyword>
<dbReference type="InterPro" id="IPR036709">
    <property type="entry name" value="Autotransporte_beta_dom_sf"/>
</dbReference>
<feature type="compositionally biased region" description="Basic and acidic residues" evidence="1">
    <location>
        <begin position="139"/>
        <end position="158"/>
    </location>
</feature>
<feature type="compositionally biased region" description="Polar residues" evidence="1">
    <location>
        <begin position="160"/>
        <end position="173"/>
    </location>
</feature>
<evidence type="ECO:0000313" key="4">
    <source>
        <dbReference type="EMBL" id="CAD7288384.1"/>
    </source>
</evidence>